<reference evidence="2" key="2">
    <citation type="submission" date="2021-04" db="EMBL/GenBank/DDBJ databases">
        <authorList>
            <person name="Gilroy R."/>
        </authorList>
    </citation>
    <scope>NUCLEOTIDE SEQUENCE</scope>
    <source>
        <strain evidence="2">14975</strain>
    </source>
</reference>
<name>A0A9D1VC91_9BACT</name>
<evidence type="ECO:0000259" key="1">
    <source>
        <dbReference type="PROSITE" id="PS51746"/>
    </source>
</evidence>
<dbReference type="SMART" id="SM00332">
    <property type="entry name" value="PP2Cc"/>
    <property type="match status" value="1"/>
</dbReference>
<dbReference type="PROSITE" id="PS51746">
    <property type="entry name" value="PPM_2"/>
    <property type="match status" value="1"/>
</dbReference>
<proteinExistence type="predicted"/>
<dbReference type="SUPFAM" id="SSF81606">
    <property type="entry name" value="PP2C-like"/>
    <property type="match status" value="1"/>
</dbReference>
<protein>
    <submittedName>
        <fullName evidence="2">Protein phosphatase 2C domain-containing protein</fullName>
    </submittedName>
</protein>
<dbReference type="InterPro" id="IPR001932">
    <property type="entry name" value="PPM-type_phosphatase-like_dom"/>
</dbReference>
<accession>A0A9D1VC91</accession>
<dbReference type="SMART" id="SM00331">
    <property type="entry name" value="PP2C_SIG"/>
    <property type="match status" value="1"/>
</dbReference>
<evidence type="ECO:0000313" key="2">
    <source>
        <dbReference type="EMBL" id="HIX20385.1"/>
    </source>
</evidence>
<dbReference type="Gene3D" id="3.60.40.10">
    <property type="entry name" value="PPM-type phosphatase domain"/>
    <property type="match status" value="1"/>
</dbReference>
<gene>
    <name evidence="2" type="ORF">H9862_07280</name>
</gene>
<sequence length="499" mass="54602">MSACPPLSFATIAPDELPEPAGYSSCRTDSGLCIAVAVARPGGSPEEAEDLGRRLIELLGQGLSPDAALISCSLREEDNVIVTSIREGLLLWAQSGRACICGYRAGGCRILARQRQYLLAGDRLILMAQRPSSDELSTLTAALAEHADAPASGLMPTLLETMREQSPTGAAPYVLIDYRPQSTPSLDAGNRGAHREVYVSSVCGDREDQQDCCSYCCEGESAMVVIADGAGGHAAGALASRVAVDSALCFWNRSLRKGLRPDQAEQLLTAFMQDTNRAVCRYAREQGREGNGRAAMVFYYQHRRDVYILHIGDCRAYTWTSEDGWTRLTDDDSELELMVKAGELSPEEAWRHPGQNRLLQALGAESDIEVHYRHLTAHYHQVFLLCCDGFWNQLHPSRWQQEETYGFAVDTGQLLRDWVRAAAESGEGYSDNVTAALIVPEVDTMPNNPLWQKVAFILLTLLAIALGTWYAWTQGIGSAVSEETPAEQKTEVPEPADAE</sequence>
<dbReference type="Pfam" id="PF13672">
    <property type="entry name" value="PP2C_2"/>
    <property type="match status" value="1"/>
</dbReference>
<dbReference type="Proteomes" id="UP000823964">
    <property type="component" value="Unassembled WGS sequence"/>
</dbReference>
<dbReference type="InterPro" id="IPR036457">
    <property type="entry name" value="PPM-type-like_dom_sf"/>
</dbReference>
<dbReference type="EMBL" id="DXFQ01000135">
    <property type="protein sequence ID" value="HIX20385.1"/>
    <property type="molecule type" value="Genomic_DNA"/>
</dbReference>
<feature type="domain" description="PPM-type phosphatase" evidence="1">
    <location>
        <begin position="196"/>
        <end position="440"/>
    </location>
</feature>
<comment type="caution">
    <text evidence="2">The sequence shown here is derived from an EMBL/GenBank/DDBJ whole genome shotgun (WGS) entry which is preliminary data.</text>
</comment>
<evidence type="ECO:0000313" key="3">
    <source>
        <dbReference type="Proteomes" id="UP000823964"/>
    </source>
</evidence>
<dbReference type="AlphaFoldDB" id="A0A9D1VC91"/>
<reference evidence="2" key="1">
    <citation type="journal article" date="2021" name="PeerJ">
        <title>Extensive microbial diversity within the chicken gut microbiome revealed by metagenomics and culture.</title>
        <authorList>
            <person name="Gilroy R."/>
            <person name="Ravi A."/>
            <person name="Getino M."/>
            <person name="Pursley I."/>
            <person name="Horton D.L."/>
            <person name="Alikhan N.F."/>
            <person name="Baker D."/>
            <person name="Gharbi K."/>
            <person name="Hall N."/>
            <person name="Watson M."/>
            <person name="Adriaenssens E.M."/>
            <person name="Foster-Nyarko E."/>
            <person name="Jarju S."/>
            <person name="Secka A."/>
            <person name="Antonio M."/>
            <person name="Oren A."/>
            <person name="Chaudhuri R.R."/>
            <person name="La Ragione R."/>
            <person name="Hildebrand F."/>
            <person name="Pallen M.J."/>
        </authorList>
    </citation>
    <scope>NUCLEOTIDE SEQUENCE</scope>
    <source>
        <strain evidence="2">14975</strain>
    </source>
</reference>
<organism evidence="2 3">
    <name type="scientific">Candidatus Akkermansia intestinigallinarum</name>
    <dbReference type="NCBI Taxonomy" id="2838431"/>
    <lineage>
        <taxon>Bacteria</taxon>
        <taxon>Pseudomonadati</taxon>
        <taxon>Verrucomicrobiota</taxon>
        <taxon>Verrucomicrobiia</taxon>
        <taxon>Verrucomicrobiales</taxon>
        <taxon>Akkermansiaceae</taxon>
        <taxon>Akkermansia</taxon>
    </lineage>
</organism>